<evidence type="ECO:0000256" key="2">
    <source>
        <dbReference type="SAM" id="SignalP"/>
    </source>
</evidence>
<feature type="chain" id="PRO_5014413081" evidence="2">
    <location>
        <begin position="25"/>
        <end position="288"/>
    </location>
</feature>
<evidence type="ECO:0000313" key="3">
    <source>
        <dbReference type="EMBL" id="PNH09939.1"/>
    </source>
</evidence>
<keyword evidence="4" id="KW-1185">Reference proteome</keyword>
<dbReference type="AlphaFoldDB" id="A0A2J8ABN9"/>
<feature type="signal peptide" evidence="2">
    <location>
        <begin position="1"/>
        <end position="24"/>
    </location>
</feature>
<keyword evidence="2" id="KW-0732">Signal</keyword>
<organism evidence="3 4">
    <name type="scientific">Tetrabaena socialis</name>
    <dbReference type="NCBI Taxonomy" id="47790"/>
    <lineage>
        <taxon>Eukaryota</taxon>
        <taxon>Viridiplantae</taxon>
        <taxon>Chlorophyta</taxon>
        <taxon>core chlorophytes</taxon>
        <taxon>Chlorophyceae</taxon>
        <taxon>CS clade</taxon>
        <taxon>Chlamydomonadales</taxon>
        <taxon>Tetrabaenaceae</taxon>
        <taxon>Tetrabaena</taxon>
    </lineage>
</organism>
<proteinExistence type="predicted"/>
<accession>A0A2J8ABN9</accession>
<dbReference type="OrthoDB" id="546029at2759"/>
<evidence type="ECO:0000256" key="1">
    <source>
        <dbReference type="SAM" id="MobiDB-lite"/>
    </source>
</evidence>
<evidence type="ECO:0000313" key="4">
    <source>
        <dbReference type="Proteomes" id="UP000236333"/>
    </source>
</evidence>
<feature type="region of interest" description="Disordered" evidence="1">
    <location>
        <begin position="39"/>
        <end position="69"/>
    </location>
</feature>
<name>A0A2J8ABN9_9CHLO</name>
<dbReference type="Proteomes" id="UP000236333">
    <property type="component" value="Unassembled WGS sequence"/>
</dbReference>
<sequence length="288" mass="31027">MGGAGHCFGAWCLGLALLAGQCIAQDYYYDPDSYDSGVHNETGDDVYPTASAATTRGSHHGYGYPEDTEPRVWSIDTSGGAGARPASPSAGGLLGRRFQAASAGQHGGSGRTGSIDGGSACADGACPNPDAYGEGGAYAGAYGQEYDMHYDPRYPYDNCHYLGGFQTFQLNGTEECHLLVQGADGHADLLEGGLDGLFLLAGCFEGKPIYMRSRASGPPGEDRVLYYNPNFGARARRRALEAEVRELRTYWQKHEEEYHEMRYQYGEYAPEGPYDDAGQGYDDGYGLY</sequence>
<comment type="caution">
    <text evidence="3">The sequence shown here is derived from an EMBL/GenBank/DDBJ whole genome shotgun (WGS) entry which is preliminary data.</text>
</comment>
<protein>
    <submittedName>
        <fullName evidence="3">Uncharacterized protein</fullName>
    </submittedName>
</protein>
<dbReference type="EMBL" id="PGGS01000073">
    <property type="protein sequence ID" value="PNH09939.1"/>
    <property type="molecule type" value="Genomic_DNA"/>
</dbReference>
<gene>
    <name evidence="3" type="ORF">TSOC_003412</name>
</gene>
<reference evidence="3 4" key="1">
    <citation type="journal article" date="2017" name="Mol. Biol. Evol.">
        <title>The 4-celled Tetrabaena socialis nuclear genome reveals the essential components for genetic control of cell number at the origin of multicellularity in the volvocine lineage.</title>
        <authorList>
            <person name="Featherston J."/>
            <person name="Arakaki Y."/>
            <person name="Hanschen E.R."/>
            <person name="Ferris P.J."/>
            <person name="Michod R.E."/>
            <person name="Olson B.J.S.C."/>
            <person name="Nozaki H."/>
            <person name="Durand P.M."/>
        </authorList>
    </citation>
    <scope>NUCLEOTIDE SEQUENCE [LARGE SCALE GENOMIC DNA]</scope>
    <source>
        <strain evidence="3 4">NIES-571</strain>
    </source>
</reference>